<organism evidence="2 3">
    <name type="scientific">Thermoflexibacter ruber</name>
    <dbReference type="NCBI Taxonomy" id="1003"/>
    <lineage>
        <taxon>Bacteria</taxon>
        <taxon>Pseudomonadati</taxon>
        <taxon>Bacteroidota</taxon>
        <taxon>Cytophagia</taxon>
        <taxon>Cytophagales</taxon>
        <taxon>Thermoflexibacteraceae</taxon>
        <taxon>Thermoflexibacter</taxon>
    </lineage>
</organism>
<dbReference type="Proteomes" id="UP000199513">
    <property type="component" value="Unassembled WGS sequence"/>
</dbReference>
<keyword evidence="3" id="KW-1185">Reference proteome</keyword>
<sequence length="60" mass="7342">MIKYLIKKYLVRSVIFFSLFCFFACAYSPNTAWTPRRSKVWRKRGPLPPEKKVRRLTMWK</sequence>
<gene>
    <name evidence="2" type="ORF">SAMN04488541_104611</name>
</gene>
<protein>
    <submittedName>
        <fullName evidence="2">Uncharacterized protein</fullName>
    </submittedName>
</protein>
<dbReference type="RefSeq" id="WP_143090999.1">
    <property type="nucleotide sequence ID" value="NZ_FONY01000046.1"/>
</dbReference>
<accession>A0A1I2JEY6</accession>
<dbReference type="AlphaFoldDB" id="A0A1I2JEY6"/>
<evidence type="ECO:0000313" key="3">
    <source>
        <dbReference type="Proteomes" id="UP000199513"/>
    </source>
</evidence>
<keyword evidence="1" id="KW-0472">Membrane</keyword>
<reference evidence="2 3" key="1">
    <citation type="submission" date="2016-10" db="EMBL/GenBank/DDBJ databases">
        <authorList>
            <person name="de Groot N.N."/>
        </authorList>
    </citation>
    <scope>NUCLEOTIDE SEQUENCE [LARGE SCALE GENOMIC DNA]</scope>
    <source>
        <strain>GEY</strain>
        <strain evidence="3">DSM 9560</strain>
    </source>
</reference>
<evidence type="ECO:0000313" key="2">
    <source>
        <dbReference type="EMBL" id="SFF51737.1"/>
    </source>
</evidence>
<feature type="transmembrane region" description="Helical" evidence="1">
    <location>
        <begin position="9"/>
        <end position="29"/>
    </location>
</feature>
<keyword evidence="1" id="KW-0812">Transmembrane</keyword>
<proteinExistence type="predicted"/>
<evidence type="ECO:0000256" key="1">
    <source>
        <dbReference type="SAM" id="Phobius"/>
    </source>
</evidence>
<name>A0A1I2JEY6_9BACT</name>
<dbReference type="EMBL" id="FONY01000046">
    <property type="protein sequence ID" value="SFF51737.1"/>
    <property type="molecule type" value="Genomic_DNA"/>
</dbReference>
<keyword evidence="1" id="KW-1133">Transmembrane helix</keyword>